<evidence type="ECO:0000256" key="2">
    <source>
        <dbReference type="ARBA" id="ARBA00023125"/>
    </source>
</evidence>
<organism evidence="6 7">
    <name type="scientific">Leptonema illini DSM 21528</name>
    <dbReference type="NCBI Taxonomy" id="929563"/>
    <lineage>
        <taxon>Bacteria</taxon>
        <taxon>Pseudomonadati</taxon>
        <taxon>Spirochaetota</taxon>
        <taxon>Spirochaetia</taxon>
        <taxon>Leptospirales</taxon>
        <taxon>Leptospiraceae</taxon>
        <taxon>Leptonema</taxon>
    </lineage>
</organism>
<dbReference type="PRINTS" id="PR00455">
    <property type="entry name" value="HTHTETR"/>
</dbReference>
<dbReference type="HOGENOM" id="CLU_117612_0_0_12"/>
<sequence>MKVSFVRSNIFEKLYNYYIKFHFKISGGSLIWLCMPKIVDHEKYKKEILEKCVDIFFAKGYSALTLKEIAAGLNVSVGSLYYYFPSKNALFEAMFQMVNDRSLGELEQRLNEVTGRREKMQVVVDSAISDPSLVQKQIVLSVDLMRNTVPIRAERMIFEWARSYLRLISEHLEINMEDAQLLMTYLAGLIYSSYLSSNRRIMKTGIERFLELLDHSPAFR</sequence>
<evidence type="ECO:0000256" key="3">
    <source>
        <dbReference type="ARBA" id="ARBA00023163"/>
    </source>
</evidence>
<keyword evidence="3" id="KW-0804">Transcription</keyword>
<dbReference type="InterPro" id="IPR009057">
    <property type="entry name" value="Homeodomain-like_sf"/>
</dbReference>
<dbReference type="Gene3D" id="1.10.357.10">
    <property type="entry name" value="Tetracycline Repressor, domain 2"/>
    <property type="match status" value="1"/>
</dbReference>
<dbReference type="EMBL" id="JH597773">
    <property type="protein sequence ID" value="EHQ07789.1"/>
    <property type="molecule type" value="Genomic_DNA"/>
</dbReference>
<keyword evidence="7" id="KW-1185">Reference proteome</keyword>
<dbReference type="PROSITE" id="PS01081">
    <property type="entry name" value="HTH_TETR_1"/>
    <property type="match status" value="1"/>
</dbReference>
<evidence type="ECO:0000256" key="4">
    <source>
        <dbReference type="PROSITE-ProRule" id="PRU00335"/>
    </source>
</evidence>
<dbReference type="SUPFAM" id="SSF46689">
    <property type="entry name" value="Homeodomain-like"/>
    <property type="match status" value="1"/>
</dbReference>
<dbReference type="InterPro" id="IPR023772">
    <property type="entry name" value="DNA-bd_HTH_TetR-type_CS"/>
</dbReference>
<evidence type="ECO:0000313" key="6">
    <source>
        <dbReference type="EMBL" id="EHQ07789.1"/>
    </source>
</evidence>
<gene>
    <name evidence="6" type="ORF">Lepil_3126</name>
</gene>
<evidence type="ECO:0000313" key="7">
    <source>
        <dbReference type="Proteomes" id="UP000005737"/>
    </source>
</evidence>
<dbReference type="Pfam" id="PF00440">
    <property type="entry name" value="TetR_N"/>
    <property type="match status" value="1"/>
</dbReference>
<dbReference type="PROSITE" id="PS50977">
    <property type="entry name" value="HTH_TETR_2"/>
    <property type="match status" value="1"/>
</dbReference>
<dbReference type="STRING" id="183.GCA_002009735_03064"/>
<protein>
    <submittedName>
        <fullName evidence="6">Transcriptional regulator, TetR family</fullName>
    </submittedName>
</protein>
<evidence type="ECO:0000259" key="5">
    <source>
        <dbReference type="PROSITE" id="PS50977"/>
    </source>
</evidence>
<feature type="DNA-binding region" description="H-T-H motif" evidence="4">
    <location>
        <begin position="65"/>
        <end position="84"/>
    </location>
</feature>
<dbReference type="Proteomes" id="UP000005737">
    <property type="component" value="Unassembled WGS sequence"/>
</dbReference>
<dbReference type="GO" id="GO:0003677">
    <property type="term" value="F:DNA binding"/>
    <property type="evidence" value="ECO:0007669"/>
    <property type="project" value="UniProtKB-UniRule"/>
</dbReference>
<dbReference type="PANTHER" id="PTHR47506:SF6">
    <property type="entry name" value="HTH-TYPE TRANSCRIPTIONAL REPRESSOR NEMR"/>
    <property type="match status" value="1"/>
</dbReference>
<accession>H2CFG4</accession>
<name>H2CFG4_9LEPT</name>
<keyword evidence="2 4" id="KW-0238">DNA-binding</keyword>
<reference evidence="6 7" key="1">
    <citation type="submission" date="2011-10" db="EMBL/GenBank/DDBJ databases">
        <title>The Improved High-Quality Draft genome of Leptonema illini DSM 21528.</title>
        <authorList>
            <consortium name="US DOE Joint Genome Institute (JGI-PGF)"/>
            <person name="Lucas S."/>
            <person name="Copeland A."/>
            <person name="Lapidus A."/>
            <person name="Glavina del Rio T."/>
            <person name="Dalin E."/>
            <person name="Tice H."/>
            <person name="Bruce D."/>
            <person name="Goodwin L."/>
            <person name="Pitluck S."/>
            <person name="Peters L."/>
            <person name="Mikhailova N."/>
            <person name="Held B."/>
            <person name="Kyrpides N."/>
            <person name="Mavromatis K."/>
            <person name="Ivanova N."/>
            <person name="Markowitz V."/>
            <person name="Cheng J.-F."/>
            <person name="Hugenholtz P."/>
            <person name="Woyke T."/>
            <person name="Wu D."/>
            <person name="Gronow S."/>
            <person name="Wellnitz S."/>
            <person name="Brambilla E.-M."/>
            <person name="Klenk H.-P."/>
            <person name="Eisen J.A."/>
        </authorList>
    </citation>
    <scope>NUCLEOTIDE SEQUENCE [LARGE SCALE GENOMIC DNA]</scope>
    <source>
        <strain evidence="6 7">DSM 21528</strain>
    </source>
</reference>
<keyword evidence="1" id="KW-0805">Transcription regulation</keyword>
<feature type="domain" description="HTH tetR-type" evidence="5">
    <location>
        <begin position="42"/>
        <end position="102"/>
    </location>
</feature>
<dbReference type="PANTHER" id="PTHR47506">
    <property type="entry name" value="TRANSCRIPTIONAL REGULATORY PROTEIN"/>
    <property type="match status" value="1"/>
</dbReference>
<dbReference type="InterPro" id="IPR001647">
    <property type="entry name" value="HTH_TetR"/>
</dbReference>
<evidence type="ECO:0000256" key="1">
    <source>
        <dbReference type="ARBA" id="ARBA00023015"/>
    </source>
</evidence>
<dbReference type="AlphaFoldDB" id="H2CFG4"/>
<proteinExistence type="predicted"/>